<sequence length="312" mass="32217">MGQTIKATFTGDLLRKYGLLLALVLLCAVFASMSPVFMTERNLLNVLNQVSINAILAIGVTFVILIGGIDLGLGSYVALTGCLAALFASSGDALFIPILLGILGGLLIGFVNGITITKGKLAPFIVTLGMMTIARGGALVVSDGRPISNLSPSFNAIGGTFLGIQIPVLIVLVIFLISLFVLNKTVFGRYVYAVGGNEEAARASGINVHRIKLYVYVLCGGLAGVAGIIQTARIETGQPNIGVGYELDAIAAVVIGGTSLSGGSGRITGTIIGALIIGVINNGLDLLNVPSYYQQIIKGLIIVGALLIDRKS</sequence>
<keyword evidence="4 6" id="KW-1133">Transmembrane helix</keyword>
<dbReference type="GO" id="GO:0005886">
    <property type="term" value="C:plasma membrane"/>
    <property type="evidence" value="ECO:0007669"/>
    <property type="project" value="UniProtKB-SubCell"/>
</dbReference>
<feature type="transmembrane region" description="Helical" evidence="6">
    <location>
        <begin position="50"/>
        <end position="73"/>
    </location>
</feature>
<gene>
    <name evidence="7" type="ORF">FPL14_22230</name>
</gene>
<evidence type="ECO:0000256" key="1">
    <source>
        <dbReference type="ARBA" id="ARBA00004651"/>
    </source>
</evidence>
<keyword evidence="5 6" id="KW-0472">Membrane</keyword>
<dbReference type="GO" id="GO:0022857">
    <property type="term" value="F:transmembrane transporter activity"/>
    <property type="evidence" value="ECO:0007669"/>
    <property type="project" value="InterPro"/>
</dbReference>
<feature type="transmembrane region" description="Helical" evidence="6">
    <location>
        <begin position="213"/>
        <end position="232"/>
    </location>
</feature>
<evidence type="ECO:0000256" key="6">
    <source>
        <dbReference type="SAM" id="Phobius"/>
    </source>
</evidence>
<dbReference type="PANTHER" id="PTHR32196:SF72">
    <property type="entry name" value="RIBOSE IMPORT PERMEASE PROTEIN RBSC"/>
    <property type="match status" value="1"/>
</dbReference>
<reference evidence="7 8" key="1">
    <citation type="submission" date="2019-07" db="EMBL/GenBank/DDBJ databases">
        <authorList>
            <person name="Kim J.K."/>
            <person name="Cheong H.-M."/>
            <person name="Choi Y."/>
            <person name="Hwang K.J."/>
            <person name="Lee S."/>
            <person name="Choi C."/>
        </authorList>
    </citation>
    <scope>NUCLEOTIDE SEQUENCE [LARGE SCALE GENOMIC DNA]</scope>
    <source>
        <strain evidence="7 8">KS 22</strain>
    </source>
</reference>
<protein>
    <submittedName>
        <fullName evidence="7">Ribose ABC transporter permease</fullName>
    </submittedName>
</protein>
<evidence type="ECO:0000313" key="7">
    <source>
        <dbReference type="EMBL" id="QMV43590.1"/>
    </source>
</evidence>
<evidence type="ECO:0000256" key="4">
    <source>
        <dbReference type="ARBA" id="ARBA00022989"/>
    </source>
</evidence>
<accession>A0A7G5C306</accession>
<evidence type="ECO:0000256" key="3">
    <source>
        <dbReference type="ARBA" id="ARBA00022692"/>
    </source>
</evidence>
<feature type="transmembrane region" description="Helical" evidence="6">
    <location>
        <begin position="93"/>
        <end position="114"/>
    </location>
</feature>
<dbReference type="KEGG" id="cchl:FPL14_22230"/>
<keyword evidence="8" id="KW-1185">Reference proteome</keyword>
<organism evidence="7 8">
    <name type="scientific">Cohnella cholangitidis</name>
    <dbReference type="NCBI Taxonomy" id="2598458"/>
    <lineage>
        <taxon>Bacteria</taxon>
        <taxon>Bacillati</taxon>
        <taxon>Bacillota</taxon>
        <taxon>Bacilli</taxon>
        <taxon>Bacillales</taxon>
        <taxon>Paenibacillaceae</taxon>
        <taxon>Cohnella</taxon>
    </lineage>
</organism>
<feature type="transmembrane region" description="Helical" evidence="6">
    <location>
        <begin position="161"/>
        <end position="182"/>
    </location>
</feature>
<evidence type="ECO:0000256" key="5">
    <source>
        <dbReference type="ARBA" id="ARBA00023136"/>
    </source>
</evidence>
<dbReference type="CDD" id="cd06579">
    <property type="entry name" value="TM_PBP1_transp_AraH_like"/>
    <property type="match status" value="1"/>
</dbReference>
<dbReference type="InterPro" id="IPR001851">
    <property type="entry name" value="ABC_transp_permease"/>
</dbReference>
<feature type="transmembrane region" description="Helical" evidence="6">
    <location>
        <begin position="121"/>
        <end position="141"/>
    </location>
</feature>
<comment type="subcellular location">
    <subcellularLocation>
        <location evidence="1">Cell membrane</location>
        <topology evidence="1">Multi-pass membrane protein</topology>
    </subcellularLocation>
</comment>
<dbReference type="EMBL" id="CP041969">
    <property type="protein sequence ID" value="QMV43590.1"/>
    <property type="molecule type" value="Genomic_DNA"/>
</dbReference>
<evidence type="ECO:0000313" key="8">
    <source>
        <dbReference type="Proteomes" id="UP000515679"/>
    </source>
</evidence>
<dbReference type="Proteomes" id="UP000515679">
    <property type="component" value="Chromosome"/>
</dbReference>
<evidence type="ECO:0000256" key="2">
    <source>
        <dbReference type="ARBA" id="ARBA00022475"/>
    </source>
</evidence>
<keyword evidence="3 6" id="KW-0812">Transmembrane</keyword>
<dbReference type="Pfam" id="PF02653">
    <property type="entry name" value="BPD_transp_2"/>
    <property type="match status" value="1"/>
</dbReference>
<dbReference type="PANTHER" id="PTHR32196">
    <property type="entry name" value="ABC TRANSPORTER PERMEASE PROTEIN YPHD-RELATED-RELATED"/>
    <property type="match status" value="1"/>
</dbReference>
<keyword evidence="2" id="KW-1003">Cell membrane</keyword>
<dbReference type="AlphaFoldDB" id="A0A7G5C306"/>
<name>A0A7G5C306_9BACL</name>
<dbReference type="RefSeq" id="WP_182299827.1">
    <property type="nucleotide sequence ID" value="NZ_CP041969.1"/>
</dbReference>
<feature type="transmembrane region" description="Helical" evidence="6">
    <location>
        <begin position="17"/>
        <end position="38"/>
    </location>
</feature>
<proteinExistence type="predicted"/>